<dbReference type="EMBL" id="KQ459604">
    <property type="protein sequence ID" value="KPI92331.1"/>
    <property type="molecule type" value="Genomic_DNA"/>
</dbReference>
<evidence type="ECO:0000313" key="2">
    <source>
        <dbReference type="EMBL" id="KPI92331.1"/>
    </source>
</evidence>
<name>A0A194PG17_PAPXU</name>
<dbReference type="AlphaFoldDB" id="A0A194PG17"/>
<dbReference type="Proteomes" id="UP000053268">
    <property type="component" value="Unassembled WGS sequence"/>
</dbReference>
<gene>
    <name evidence="2" type="ORF">RR46_13552</name>
</gene>
<organism evidence="2 3">
    <name type="scientific">Papilio xuthus</name>
    <name type="common">Asian swallowtail butterfly</name>
    <dbReference type="NCBI Taxonomy" id="66420"/>
    <lineage>
        <taxon>Eukaryota</taxon>
        <taxon>Metazoa</taxon>
        <taxon>Ecdysozoa</taxon>
        <taxon>Arthropoda</taxon>
        <taxon>Hexapoda</taxon>
        <taxon>Insecta</taxon>
        <taxon>Pterygota</taxon>
        <taxon>Neoptera</taxon>
        <taxon>Endopterygota</taxon>
        <taxon>Lepidoptera</taxon>
        <taxon>Glossata</taxon>
        <taxon>Ditrysia</taxon>
        <taxon>Papilionoidea</taxon>
        <taxon>Papilionidae</taxon>
        <taxon>Papilioninae</taxon>
        <taxon>Papilio</taxon>
    </lineage>
</organism>
<sequence>MAASLRYVQKRKAAHCKEHTRQHVCDAARVGRRHGRMLVKFSRRSVESRASRVELTQASQVGPVSEFCKEYPTPIAAPRLTVASQAFEQKATSLGHGEGERGGGKGRAGPHAHTAALAHNGRPPRPYTAGERARQPTDSSLDVFLLL</sequence>
<accession>A0A194PG17</accession>
<proteinExistence type="predicted"/>
<feature type="region of interest" description="Disordered" evidence="1">
    <location>
        <begin position="87"/>
        <end position="141"/>
    </location>
</feature>
<evidence type="ECO:0000256" key="1">
    <source>
        <dbReference type="SAM" id="MobiDB-lite"/>
    </source>
</evidence>
<keyword evidence="3" id="KW-1185">Reference proteome</keyword>
<reference evidence="2 3" key="1">
    <citation type="journal article" date="2015" name="Nat. Commun.">
        <title>Outbred genome sequencing and CRISPR/Cas9 gene editing in butterflies.</title>
        <authorList>
            <person name="Li X."/>
            <person name="Fan D."/>
            <person name="Zhang W."/>
            <person name="Liu G."/>
            <person name="Zhang L."/>
            <person name="Zhao L."/>
            <person name="Fang X."/>
            <person name="Chen L."/>
            <person name="Dong Y."/>
            <person name="Chen Y."/>
            <person name="Ding Y."/>
            <person name="Zhao R."/>
            <person name="Feng M."/>
            <person name="Zhu Y."/>
            <person name="Feng Y."/>
            <person name="Jiang X."/>
            <person name="Zhu D."/>
            <person name="Xiang H."/>
            <person name="Feng X."/>
            <person name="Li S."/>
            <person name="Wang J."/>
            <person name="Zhang G."/>
            <person name="Kronforst M.R."/>
            <person name="Wang W."/>
        </authorList>
    </citation>
    <scope>NUCLEOTIDE SEQUENCE [LARGE SCALE GENOMIC DNA]</scope>
    <source>
        <strain evidence="2">Ya'a_city_454_Px</strain>
        <tissue evidence="2">Whole body</tissue>
    </source>
</reference>
<protein>
    <submittedName>
        <fullName evidence="2">Uncharacterized protein</fullName>
    </submittedName>
</protein>
<evidence type="ECO:0000313" key="3">
    <source>
        <dbReference type="Proteomes" id="UP000053268"/>
    </source>
</evidence>